<feature type="compositionally biased region" description="Pro residues" evidence="1">
    <location>
        <begin position="143"/>
        <end position="155"/>
    </location>
</feature>
<evidence type="ECO:0000313" key="3">
    <source>
        <dbReference type="Proteomes" id="UP001501265"/>
    </source>
</evidence>
<protein>
    <recommendedName>
        <fullName evidence="4">ABC transporter domain-containing protein</fullName>
    </recommendedName>
</protein>
<feature type="region of interest" description="Disordered" evidence="1">
    <location>
        <begin position="136"/>
        <end position="155"/>
    </location>
</feature>
<keyword evidence="3" id="KW-1185">Reference proteome</keyword>
<evidence type="ECO:0008006" key="4">
    <source>
        <dbReference type="Google" id="ProtNLM"/>
    </source>
</evidence>
<sequence length="155" mass="16600">MALLGRVRRIASLARRLVAASRHWTTHTSNPGCTEATSRKRRTAVIAVQTSRILLNGLVTGVNTTYKTGLYLGDWATFLTDAERRTRPPAAPVPVPADPSVIRATNVTFRYPGSELPALHNVSVTIRRGEVLAIVGANGSGDPPSPSSTPPRRAP</sequence>
<comment type="caution">
    <text evidence="2">The sequence shown here is derived from an EMBL/GenBank/DDBJ whole genome shotgun (WGS) entry which is preliminary data.</text>
</comment>
<dbReference type="EMBL" id="BAABIG010000032">
    <property type="protein sequence ID" value="GAA4802961.1"/>
    <property type="molecule type" value="Genomic_DNA"/>
</dbReference>
<organism evidence="2 3">
    <name type="scientific">Streptomyces ziwulingensis</name>
    <dbReference type="NCBI Taxonomy" id="1045501"/>
    <lineage>
        <taxon>Bacteria</taxon>
        <taxon>Bacillati</taxon>
        <taxon>Actinomycetota</taxon>
        <taxon>Actinomycetes</taxon>
        <taxon>Kitasatosporales</taxon>
        <taxon>Streptomycetaceae</taxon>
        <taxon>Streptomyces</taxon>
    </lineage>
</organism>
<dbReference type="RefSeq" id="WP_345620665.1">
    <property type="nucleotide sequence ID" value="NZ_BAABIG010000032.1"/>
</dbReference>
<accession>A0ABP9C4W4</accession>
<evidence type="ECO:0000313" key="2">
    <source>
        <dbReference type="EMBL" id="GAA4802961.1"/>
    </source>
</evidence>
<gene>
    <name evidence="2" type="ORF">GCM10023220_35140</name>
</gene>
<name>A0ABP9C4W4_9ACTN</name>
<proteinExistence type="predicted"/>
<dbReference type="SUPFAM" id="SSF52540">
    <property type="entry name" value="P-loop containing nucleoside triphosphate hydrolases"/>
    <property type="match status" value="1"/>
</dbReference>
<dbReference type="Proteomes" id="UP001501265">
    <property type="component" value="Unassembled WGS sequence"/>
</dbReference>
<reference evidence="3" key="1">
    <citation type="journal article" date="2019" name="Int. J. Syst. Evol. Microbiol.">
        <title>The Global Catalogue of Microorganisms (GCM) 10K type strain sequencing project: providing services to taxonomists for standard genome sequencing and annotation.</title>
        <authorList>
            <consortium name="The Broad Institute Genomics Platform"/>
            <consortium name="The Broad Institute Genome Sequencing Center for Infectious Disease"/>
            <person name="Wu L."/>
            <person name="Ma J."/>
        </authorList>
    </citation>
    <scope>NUCLEOTIDE SEQUENCE [LARGE SCALE GENOMIC DNA]</scope>
    <source>
        <strain evidence="3">JCM 18081</strain>
    </source>
</reference>
<dbReference type="InterPro" id="IPR027417">
    <property type="entry name" value="P-loop_NTPase"/>
</dbReference>
<evidence type="ECO:0000256" key="1">
    <source>
        <dbReference type="SAM" id="MobiDB-lite"/>
    </source>
</evidence>
<dbReference type="Gene3D" id="3.40.50.300">
    <property type="entry name" value="P-loop containing nucleotide triphosphate hydrolases"/>
    <property type="match status" value="1"/>
</dbReference>